<evidence type="ECO:0000313" key="1">
    <source>
        <dbReference type="EMBL" id="CAG8728588.1"/>
    </source>
</evidence>
<protein>
    <submittedName>
        <fullName evidence="1">16134_t:CDS:1</fullName>
    </submittedName>
</protein>
<feature type="non-terminal residue" evidence="1">
    <location>
        <position position="1"/>
    </location>
</feature>
<comment type="caution">
    <text evidence="1">The sequence shown here is derived from an EMBL/GenBank/DDBJ whole genome shotgun (WGS) entry which is preliminary data.</text>
</comment>
<gene>
    <name evidence="1" type="ORF">ACOLOM_LOCUS11500</name>
</gene>
<dbReference type="Proteomes" id="UP000789525">
    <property type="component" value="Unassembled WGS sequence"/>
</dbReference>
<organism evidence="1 2">
    <name type="scientific">Acaulospora colombiana</name>
    <dbReference type="NCBI Taxonomy" id="27376"/>
    <lineage>
        <taxon>Eukaryota</taxon>
        <taxon>Fungi</taxon>
        <taxon>Fungi incertae sedis</taxon>
        <taxon>Mucoromycota</taxon>
        <taxon>Glomeromycotina</taxon>
        <taxon>Glomeromycetes</taxon>
        <taxon>Diversisporales</taxon>
        <taxon>Acaulosporaceae</taxon>
        <taxon>Acaulospora</taxon>
    </lineage>
</organism>
<keyword evidence="2" id="KW-1185">Reference proteome</keyword>
<accession>A0ACA9PY17</accession>
<name>A0ACA9PY17_9GLOM</name>
<evidence type="ECO:0000313" key="2">
    <source>
        <dbReference type="Proteomes" id="UP000789525"/>
    </source>
</evidence>
<proteinExistence type="predicted"/>
<sequence length="53" mass="6193">RLASRCAHMLQFEAPQDLSMKLFLDTSSMQILFSEMVENSGWHFMDTGYYRGD</sequence>
<reference evidence="1" key="1">
    <citation type="submission" date="2021-06" db="EMBL/GenBank/DDBJ databases">
        <authorList>
            <person name="Kallberg Y."/>
            <person name="Tangrot J."/>
            <person name="Rosling A."/>
        </authorList>
    </citation>
    <scope>NUCLEOTIDE SEQUENCE</scope>
    <source>
        <strain evidence="1">CL356</strain>
    </source>
</reference>
<dbReference type="EMBL" id="CAJVPT010041716">
    <property type="protein sequence ID" value="CAG8728588.1"/>
    <property type="molecule type" value="Genomic_DNA"/>
</dbReference>